<evidence type="ECO:0000313" key="2">
    <source>
        <dbReference type="EMBL" id="GEN82659.1"/>
    </source>
</evidence>
<sequence length="98" mass="11046">MSGVLFTSLINVACANNNQQDEKHNKQSKGGTASSPVFTSHLYHHLHSRLCNEENSRWGNDYGFHNNLARLSDILTGDATLANNKRPLDDIKIWRNLI</sequence>
<comment type="caution">
    <text evidence="2">The sequence shown here is derived from an EMBL/GenBank/DDBJ whole genome shotgun (WGS) entry which is preliminary data.</text>
</comment>
<dbReference type="EMBL" id="BJYL01000012">
    <property type="protein sequence ID" value="GEN82659.1"/>
    <property type="molecule type" value="Genomic_DNA"/>
</dbReference>
<evidence type="ECO:0000313" key="3">
    <source>
        <dbReference type="Proteomes" id="UP000321901"/>
    </source>
</evidence>
<keyword evidence="3" id="KW-1185">Reference proteome</keyword>
<proteinExistence type="predicted"/>
<gene>
    <name evidence="2" type="ORF">SLU01_09710</name>
</gene>
<protein>
    <submittedName>
        <fullName evidence="2">Uncharacterized protein</fullName>
    </submittedName>
</protein>
<dbReference type="AlphaFoldDB" id="A0A511Z5D3"/>
<evidence type="ECO:0000256" key="1">
    <source>
        <dbReference type="SAM" id="MobiDB-lite"/>
    </source>
</evidence>
<dbReference type="Proteomes" id="UP000321901">
    <property type="component" value="Unassembled WGS sequence"/>
</dbReference>
<accession>A0A511Z5D3</accession>
<name>A0A511Z5D3_9BACL</name>
<feature type="region of interest" description="Disordered" evidence="1">
    <location>
        <begin position="17"/>
        <end position="36"/>
    </location>
</feature>
<reference evidence="2 3" key="1">
    <citation type="submission" date="2019-07" db="EMBL/GenBank/DDBJ databases">
        <title>Whole genome shotgun sequence of Sporosarcina luteola NBRC 105378.</title>
        <authorList>
            <person name="Hosoyama A."/>
            <person name="Uohara A."/>
            <person name="Ohji S."/>
            <person name="Ichikawa N."/>
        </authorList>
    </citation>
    <scope>NUCLEOTIDE SEQUENCE [LARGE SCALE GENOMIC DNA]</scope>
    <source>
        <strain evidence="2 3">NBRC 105378</strain>
    </source>
</reference>
<organism evidence="2 3">
    <name type="scientific">Sporosarcina luteola</name>
    <dbReference type="NCBI Taxonomy" id="582850"/>
    <lineage>
        <taxon>Bacteria</taxon>
        <taxon>Bacillati</taxon>
        <taxon>Bacillota</taxon>
        <taxon>Bacilli</taxon>
        <taxon>Bacillales</taxon>
        <taxon>Caryophanaceae</taxon>
        <taxon>Sporosarcina</taxon>
    </lineage>
</organism>